<keyword evidence="3" id="KW-1185">Reference proteome</keyword>
<reference evidence="2" key="1">
    <citation type="journal article" date="2021" name="Microb. Physiol.">
        <title>Proteogenomic Insights into the Physiology of Marine, Sulfate-Reducing, Filamentous Desulfonema limicola and Desulfonema magnum.</title>
        <authorList>
            <person name="Schnaars V."/>
            <person name="Wohlbrand L."/>
            <person name="Scheve S."/>
            <person name="Hinrichs C."/>
            <person name="Reinhardt R."/>
            <person name="Rabus R."/>
        </authorList>
    </citation>
    <scope>NUCLEOTIDE SEQUENCE</scope>
    <source>
        <strain evidence="2">5ac10</strain>
    </source>
</reference>
<dbReference type="SUPFAM" id="SSF88723">
    <property type="entry name" value="PIN domain-like"/>
    <property type="match status" value="1"/>
</dbReference>
<evidence type="ECO:0000313" key="2">
    <source>
        <dbReference type="EMBL" id="QTA81323.1"/>
    </source>
</evidence>
<protein>
    <submittedName>
        <fullName evidence="2">PIN domain-containing protein</fullName>
    </submittedName>
</protein>
<name>A0A975B9N0_9BACT</name>
<sequence length="72" mass="8239">MEHGKPDYSRTDSCCAESSPQGPKDFLHLACAIEAKSEYFLTTDKILIKKAKHLKEIRVMNPLEFITLLEEK</sequence>
<accession>A0A975B9N0</accession>
<evidence type="ECO:0000313" key="3">
    <source>
        <dbReference type="Proteomes" id="UP000663720"/>
    </source>
</evidence>
<dbReference type="Proteomes" id="UP000663720">
    <property type="component" value="Chromosome"/>
</dbReference>
<feature type="region of interest" description="Disordered" evidence="1">
    <location>
        <begin position="1"/>
        <end position="21"/>
    </location>
</feature>
<feature type="compositionally biased region" description="Basic and acidic residues" evidence="1">
    <location>
        <begin position="1"/>
        <end position="10"/>
    </location>
</feature>
<gene>
    <name evidence="2" type="ORF">dnl_36560</name>
</gene>
<dbReference type="EMBL" id="CP061799">
    <property type="protein sequence ID" value="QTA81323.1"/>
    <property type="molecule type" value="Genomic_DNA"/>
</dbReference>
<evidence type="ECO:0000256" key="1">
    <source>
        <dbReference type="SAM" id="MobiDB-lite"/>
    </source>
</evidence>
<dbReference type="InterPro" id="IPR029060">
    <property type="entry name" value="PIN-like_dom_sf"/>
</dbReference>
<dbReference type="KEGG" id="dli:dnl_36560"/>
<organism evidence="2 3">
    <name type="scientific">Desulfonema limicola</name>
    <dbReference type="NCBI Taxonomy" id="45656"/>
    <lineage>
        <taxon>Bacteria</taxon>
        <taxon>Pseudomonadati</taxon>
        <taxon>Thermodesulfobacteriota</taxon>
        <taxon>Desulfobacteria</taxon>
        <taxon>Desulfobacterales</taxon>
        <taxon>Desulfococcaceae</taxon>
        <taxon>Desulfonema</taxon>
    </lineage>
</organism>
<dbReference type="AlphaFoldDB" id="A0A975B9N0"/>
<proteinExistence type="predicted"/>